<evidence type="ECO:0000259" key="2">
    <source>
        <dbReference type="PROSITE" id="PS50206"/>
    </source>
</evidence>
<keyword evidence="4" id="KW-1185">Reference proteome</keyword>
<name>A0ABR3VR01_HUMIN</name>
<sequence length="618" mass="68151">MALNVYQGPNSVADFFDPDKTPPLPLVEIPDRLNPFRKDGVRIYAKLLTHLPAQNVKSLPALNMLRGLPEARDKTIVEASSGSTVLSLGIIARVLWGNEDVNAYVTNKKSPESLGLLRFFGITPHLYGGLAQQEPTDPTGIMCRLRRLAKKREDIVYPGQYDNENNWKAHEKWTGPQVLRQLPEINLFCATVGTGGCLTGTAMYFKAQKPSVRTLGVFNVFGDPTPGPRHYENFNSCGFPWAETVDAFVDVPSVESFRMSMRLSREGIIAGPSSGQALKGLLDYLGRLKEIGDLESLRDSETGEVSCVFTCSDLPYQYLAMYFQKLGEDEFPAIQNEILLKCDQDKHDERWILESSAAERLLRPDLPPTPVADEKKTPARSTTSQTTLSTSPLPSTTSSTTTTATSHPPPPPSRSSRFNPLACLFNHLRRRRPAQAQAQAHFSTNPASLTRPRCCSHHHTTTTTNHPLILDLRDPASFLASHIPGSINTPLPNLREHLRKAEGDLFGDPQCVFAVWTAARDMLDGSRCQVPDTATTNKKKKKEAKTMVTEKEKDKDDDGVSVPGLLEEARRKGGQVVVLCYDGEASRLVTALLRKRGVEGLSVKGGVEGVRALLEGRE</sequence>
<feature type="region of interest" description="Disordered" evidence="1">
    <location>
        <begin position="532"/>
        <end position="562"/>
    </location>
</feature>
<feature type="region of interest" description="Disordered" evidence="1">
    <location>
        <begin position="362"/>
        <end position="419"/>
    </location>
</feature>
<dbReference type="Gene3D" id="3.40.50.1100">
    <property type="match status" value="2"/>
</dbReference>
<dbReference type="PROSITE" id="PS50206">
    <property type="entry name" value="RHODANESE_3"/>
    <property type="match status" value="1"/>
</dbReference>
<dbReference type="PANTHER" id="PTHR10314">
    <property type="entry name" value="CYSTATHIONINE BETA-SYNTHASE"/>
    <property type="match status" value="1"/>
</dbReference>
<dbReference type="InterPro" id="IPR001763">
    <property type="entry name" value="Rhodanese-like_dom"/>
</dbReference>
<evidence type="ECO:0000313" key="4">
    <source>
        <dbReference type="Proteomes" id="UP001583172"/>
    </source>
</evidence>
<dbReference type="Gene3D" id="3.40.250.10">
    <property type="entry name" value="Rhodanese-like domain"/>
    <property type="match status" value="1"/>
</dbReference>
<proteinExistence type="predicted"/>
<dbReference type="InterPro" id="IPR001926">
    <property type="entry name" value="TrpB-like_PALP"/>
</dbReference>
<dbReference type="Pfam" id="PF00581">
    <property type="entry name" value="Rhodanese"/>
    <property type="match status" value="1"/>
</dbReference>
<dbReference type="SMART" id="SM00450">
    <property type="entry name" value="RHOD"/>
    <property type="match status" value="1"/>
</dbReference>
<dbReference type="EMBL" id="JAZGSY010000006">
    <property type="protein sequence ID" value="KAL1844009.1"/>
    <property type="molecule type" value="Genomic_DNA"/>
</dbReference>
<dbReference type="Pfam" id="PF00291">
    <property type="entry name" value="PALP"/>
    <property type="match status" value="1"/>
</dbReference>
<gene>
    <name evidence="3" type="ORF">VTJ49DRAFT_6413</name>
</gene>
<dbReference type="InterPro" id="IPR036873">
    <property type="entry name" value="Rhodanese-like_dom_sf"/>
</dbReference>
<feature type="compositionally biased region" description="Low complexity" evidence="1">
    <location>
        <begin position="381"/>
        <end position="406"/>
    </location>
</feature>
<protein>
    <recommendedName>
        <fullName evidence="2">Rhodanese domain-containing protein</fullName>
    </recommendedName>
</protein>
<evidence type="ECO:0000256" key="1">
    <source>
        <dbReference type="SAM" id="MobiDB-lite"/>
    </source>
</evidence>
<feature type="domain" description="Rhodanese" evidence="2">
    <location>
        <begin position="463"/>
        <end position="615"/>
    </location>
</feature>
<evidence type="ECO:0000313" key="3">
    <source>
        <dbReference type="EMBL" id="KAL1844009.1"/>
    </source>
</evidence>
<dbReference type="CDD" id="cd00158">
    <property type="entry name" value="RHOD"/>
    <property type="match status" value="1"/>
</dbReference>
<dbReference type="SUPFAM" id="SSF53686">
    <property type="entry name" value="Tryptophan synthase beta subunit-like PLP-dependent enzymes"/>
    <property type="match status" value="1"/>
</dbReference>
<reference evidence="3 4" key="1">
    <citation type="journal article" date="2024" name="Commun. Biol.">
        <title>Comparative genomic analysis of thermophilic fungi reveals convergent evolutionary adaptations and gene losses.</title>
        <authorList>
            <person name="Steindorff A.S."/>
            <person name="Aguilar-Pontes M.V."/>
            <person name="Robinson A.J."/>
            <person name="Andreopoulos B."/>
            <person name="LaButti K."/>
            <person name="Kuo A."/>
            <person name="Mondo S."/>
            <person name="Riley R."/>
            <person name="Otillar R."/>
            <person name="Haridas S."/>
            <person name="Lipzen A."/>
            <person name="Grimwood J."/>
            <person name="Schmutz J."/>
            <person name="Clum A."/>
            <person name="Reid I.D."/>
            <person name="Moisan M.C."/>
            <person name="Butler G."/>
            <person name="Nguyen T.T.M."/>
            <person name="Dewar K."/>
            <person name="Conant G."/>
            <person name="Drula E."/>
            <person name="Henrissat B."/>
            <person name="Hansel C."/>
            <person name="Singer S."/>
            <person name="Hutchinson M.I."/>
            <person name="de Vries R.P."/>
            <person name="Natvig D.O."/>
            <person name="Powell A.J."/>
            <person name="Tsang A."/>
            <person name="Grigoriev I.V."/>
        </authorList>
    </citation>
    <scope>NUCLEOTIDE SEQUENCE [LARGE SCALE GENOMIC DNA]</scope>
    <source>
        <strain evidence="3 4">CBS 620.91</strain>
    </source>
</reference>
<comment type="caution">
    <text evidence="3">The sequence shown here is derived from an EMBL/GenBank/DDBJ whole genome shotgun (WGS) entry which is preliminary data.</text>
</comment>
<dbReference type="Proteomes" id="UP001583172">
    <property type="component" value="Unassembled WGS sequence"/>
</dbReference>
<feature type="compositionally biased region" description="Basic and acidic residues" evidence="1">
    <location>
        <begin position="544"/>
        <end position="558"/>
    </location>
</feature>
<dbReference type="InterPro" id="IPR036052">
    <property type="entry name" value="TrpB-like_PALP_sf"/>
</dbReference>
<organism evidence="3 4">
    <name type="scientific">Humicola insolens</name>
    <name type="common">Soft-rot fungus</name>
    <dbReference type="NCBI Taxonomy" id="85995"/>
    <lineage>
        <taxon>Eukaryota</taxon>
        <taxon>Fungi</taxon>
        <taxon>Dikarya</taxon>
        <taxon>Ascomycota</taxon>
        <taxon>Pezizomycotina</taxon>
        <taxon>Sordariomycetes</taxon>
        <taxon>Sordariomycetidae</taxon>
        <taxon>Sordariales</taxon>
        <taxon>Chaetomiaceae</taxon>
        <taxon>Mycothermus</taxon>
    </lineage>
</organism>
<accession>A0ABR3VR01</accession>
<dbReference type="SUPFAM" id="SSF52821">
    <property type="entry name" value="Rhodanese/Cell cycle control phosphatase"/>
    <property type="match status" value="1"/>
</dbReference>
<dbReference type="InterPro" id="IPR050214">
    <property type="entry name" value="Cys_Synth/Cystath_Beta-Synth"/>
</dbReference>